<protein>
    <submittedName>
        <fullName evidence="2">Uncharacterized protein</fullName>
    </submittedName>
</protein>
<dbReference type="AlphaFoldDB" id="A0A934NJX4"/>
<dbReference type="EMBL" id="JAEHJZ010000039">
    <property type="protein sequence ID" value="MBJ7882149.1"/>
    <property type="molecule type" value="Genomic_DNA"/>
</dbReference>
<accession>A0A934NJX4</accession>
<evidence type="ECO:0000313" key="3">
    <source>
        <dbReference type="Proteomes" id="UP000662373"/>
    </source>
</evidence>
<dbReference type="RefSeq" id="WP_199601679.1">
    <property type="nucleotide sequence ID" value="NZ_JAEHJZ010000039.1"/>
</dbReference>
<name>A0A934NJX4_9FLAO</name>
<feature type="chain" id="PRO_5037989264" evidence="1">
    <location>
        <begin position="19"/>
        <end position="263"/>
    </location>
</feature>
<keyword evidence="3" id="KW-1185">Reference proteome</keyword>
<organism evidence="2 3">
    <name type="scientific">Gelidibacter salicanalis</name>
    <dbReference type="NCBI Taxonomy" id="291193"/>
    <lineage>
        <taxon>Bacteria</taxon>
        <taxon>Pseudomonadati</taxon>
        <taxon>Bacteroidota</taxon>
        <taxon>Flavobacteriia</taxon>
        <taxon>Flavobacteriales</taxon>
        <taxon>Flavobacteriaceae</taxon>
        <taxon>Gelidibacter</taxon>
    </lineage>
</organism>
<feature type="signal peptide" evidence="1">
    <location>
        <begin position="1"/>
        <end position="18"/>
    </location>
</feature>
<keyword evidence="1" id="KW-0732">Signal</keyword>
<evidence type="ECO:0000256" key="1">
    <source>
        <dbReference type="SAM" id="SignalP"/>
    </source>
</evidence>
<evidence type="ECO:0000313" key="2">
    <source>
        <dbReference type="EMBL" id="MBJ7882149.1"/>
    </source>
</evidence>
<proteinExistence type="predicted"/>
<comment type="caution">
    <text evidence="2">The sequence shown here is derived from an EMBL/GenBank/DDBJ whole genome shotgun (WGS) entry which is preliminary data.</text>
</comment>
<sequence>MKKLLLTILFLPTLLVQAQNPVITGNPASYTVIDENIEILFNVAGATDRDGKSLEGKDLYIWSFSNAGDSKTNGEWTNIKSSAKLEKLSDTEYRIKFPITDGVNTYRTLAELYGAEAAPGSITSIGYLLRNQAGTFQTNDLTIPFAPFKFIEKEVRTFPSQATTKDVVTFRFNKNFPEISNPAMIGAQNITLHIEPEVDALLAIEIETRFNGQYYEAAIIPAQSFQGLFDAGTLSTLKYHFFDTDNPTIQSTEEEIVLRQAAN</sequence>
<reference evidence="2 3" key="1">
    <citation type="submission" date="2020-09" db="EMBL/GenBank/DDBJ databases">
        <title>Draft genome of Gelidibacter salicanalis PAMC21136.</title>
        <authorList>
            <person name="Park H."/>
        </authorList>
    </citation>
    <scope>NUCLEOTIDE SEQUENCE [LARGE SCALE GENOMIC DNA]</scope>
    <source>
        <strain evidence="2 3">PAMC21136</strain>
    </source>
</reference>
<gene>
    <name evidence="2" type="ORF">JEM65_16055</name>
</gene>
<dbReference type="Proteomes" id="UP000662373">
    <property type="component" value="Unassembled WGS sequence"/>
</dbReference>